<evidence type="ECO:0000313" key="6">
    <source>
        <dbReference type="EMBL" id="MDO6414510.1"/>
    </source>
</evidence>
<dbReference type="InterPro" id="IPR020846">
    <property type="entry name" value="MFS_dom"/>
</dbReference>
<proteinExistence type="predicted"/>
<feature type="transmembrane region" description="Helical" evidence="4">
    <location>
        <begin position="387"/>
        <end position="407"/>
    </location>
</feature>
<evidence type="ECO:0000256" key="4">
    <source>
        <dbReference type="SAM" id="Phobius"/>
    </source>
</evidence>
<evidence type="ECO:0000259" key="5">
    <source>
        <dbReference type="PROSITE" id="PS50850"/>
    </source>
</evidence>
<dbReference type="InterPro" id="IPR036259">
    <property type="entry name" value="MFS_trans_sf"/>
</dbReference>
<organism evidence="6 7">
    <name type="scientific">Sphingomonas natans</name>
    <dbReference type="NCBI Taxonomy" id="3063330"/>
    <lineage>
        <taxon>Bacteria</taxon>
        <taxon>Pseudomonadati</taxon>
        <taxon>Pseudomonadota</taxon>
        <taxon>Alphaproteobacteria</taxon>
        <taxon>Sphingomonadales</taxon>
        <taxon>Sphingomonadaceae</taxon>
        <taxon>Sphingomonas</taxon>
    </lineage>
</organism>
<accession>A0ABT8YA24</accession>
<dbReference type="PANTHER" id="PTHR11360:SF290">
    <property type="entry name" value="MONOCARBOXYLATE MFS PERMEASE"/>
    <property type="match status" value="1"/>
</dbReference>
<dbReference type="EMBL" id="JAUOTP010000003">
    <property type="protein sequence ID" value="MDO6414510.1"/>
    <property type="molecule type" value="Genomic_DNA"/>
</dbReference>
<feature type="transmembrane region" description="Helical" evidence="4">
    <location>
        <begin position="48"/>
        <end position="71"/>
    </location>
</feature>
<keyword evidence="1 4" id="KW-0812">Transmembrane</keyword>
<gene>
    <name evidence="6" type="ORF">Q4F19_08970</name>
</gene>
<feature type="transmembrane region" description="Helical" evidence="4">
    <location>
        <begin position="353"/>
        <end position="375"/>
    </location>
</feature>
<evidence type="ECO:0000256" key="2">
    <source>
        <dbReference type="ARBA" id="ARBA00022989"/>
    </source>
</evidence>
<keyword evidence="2 4" id="KW-1133">Transmembrane helix</keyword>
<feature type="transmembrane region" description="Helical" evidence="4">
    <location>
        <begin position="142"/>
        <end position="166"/>
    </location>
</feature>
<dbReference type="InterPro" id="IPR011701">
    <property type="entry name" value="MFS"/>
</dbReference>
<feature type="transmembrane region" description="Helical" evidence="4">
    <location>
        <begin position="230"/>
        <end position="256"/>
    </location>
</feature>
<comment type="caution">
    <text evidence="6">The sequence shown here is derived from an EMBL/GenBank/DDBJ whole genome shotgun (WGS) entry which is preliminary data.</text>
</comment>
<keyword evidence="7" id="KW-1185">Reference proteome</keyword>
<dbReference type="PANTHER" id="PTHR11360">
    <property type="entry name" value="MONOCARBOXYLATE TRANSPORTER"/>
    <property type="match status" value="1"/>
</dbReference>
<dbReference type="SUPFAM" id="SSF103473">
    <property type="entry name" value="MFS general substrate transporter"/>
    <property type="match status" value="1"/>
</dbReference>
<dbReference type="InterPro" id="IPR050327">
    <property type="entry name" value="Proton-linked_MCT"/>
</dbReference>
<evidence type="ECO:0000313" key="7">
    <source>
        <dbReference type="Proteomes" id="UP001169764"/>
    </source>
</evidence>
<reference evidence="6" key="1">
    <citation type="submission" date="2023-07" db="EMBL/GenBank/DDBJ databases">
        <authorList>
            <person name="Kim M."/>
        </authorList>
    </citation>
    <scope>NUCLEOTIDE SEQUENCE</scope>
    <source>
        <strain evidence="6">BIUV-7</strain>
    </source>
</reference>
<dbReference type="Proteomes" id="UP001169764">
    <property type="component" value="Unassembled WGS sequence"/>
</dbReference>
<feature type="transmembrane region" description="Helical" evidence="4">
    <location>
        <begin position="172"/>
        <end position="193"/>
    </location>
</feature>
<feature type="transmembrane region" description="Helical" evidence="4">
    <location>
        <begin position="319"/>
        <end position="341"/>
    </location>
</feature>
<protein>
    <submittedName>
        <fullName evidence="6">MFS transporter</fullName>
    </submittedName>
</protein>
<name>A0ABT8YA24_9SPHN</name>
<sequence length="417" mass="43335">MTPEGAGSREWRDHWPSVLAAAIGMSFSTIYVYSAGGLTEPIEHEFGWSRAAIGSGITVLTVTGSLLGPALGAAVDRYGSRRIAIPGVLAFCLAFAALSLTGRSIWSWWGLWFALALCGVGIKPSVWTAAIAGLFTRSRGLALATTLCGASLGSIFTPLLTAWLVAHYGWRGAFLGLPVVVGAIGFPIIVLGFHGPSDKQRRGKALGAPVQAAPALTGATMREAILSRRFAALLIGAMAFSLFAIGLIVSLIPIFSSHGIPRTTGAEISATIGVTAIVGRLLTGLLLDRFEPRLISALAMLTPVGTLALLLAMPGSVPAGFVAVLLMGLSLGAEVDAVAFLTGHYFGLRHYGMLFGTINSGLSLSTGAAPLLAGFIYDRWGSYDPMLIGAIPLCLLSAGLMASLGSFPHPNAQRSME</sequence>
<keyword evidence="3 4" id="KW-0472">Membrane</keyword>
<feature type="transmembrane region" description="Helical" evidence="4">
    <location>
        <begin position="83"/>
        <end position="106"/>
    </location>
</feature>
<evidence type="ECO:0000256" key="3">
    <source>
        <dbReference type="ARBA" id="ARBA00023136"/>
    </source>
</evidence>
<feature type="transmembrane region" description="Helical" evidence="4">
    <location>
        <begin position="268"/>
        <end position="287"/>
    </location>
</feature>
<feature type="domain" description="Major facilitator superfamily (MFS) profile" evidence="5">
    <location>
        <begin position="17"/>
        <end position="411"/>
    </location>
</feature>
<evidence type="ECO:0000256" key="1">
    <source>
        <dbReference type="ARBA" id="ARBA00022692"/>
    </source>
</evidence>
<feature type="transmembrane region" description="Helical" evidence="4">
    <location>
        <begin position="18"/>
        <end position="36"/>
    </location>
</feature>
<dbReference type="Gene3D" id="1.20.1250.20">
    <property type="entry name" value="MFS general substrate transporter like domains"/>
    <property type="match status" value="1"/>
</dbReference>
<dbReference type="Pfam" id="PF07690">
    <property type="entry name" value="MFS_1"/>
    <property type="match status" value="1"/>
</dbReference>
<dbReference type="CDD" id="cd17355">
    <property type="entry name" value="MFS_YcxA_like"/>
    <property type="match status" value="1"/>
</dbReference>
<feature type="transmembrane region" description="Helical" evidence="4">
    <location>
        <begin position="294"/>
        <end position="313"/>
    </location>
</feature>
<dbReference type="PROSITE" id="PS50850">
    <property type="entry name" value="MFS"/>
    <property type="match status" value="1"/>
</dbReference>
<feature type="transmembrane region" description="Helical" evidence="4">
    <location>
        <begin position="112"/>
        <end position="135"/>
    </location>
</feature>